<dbReference type="PANTHER" id="PTHR42799:SF2">
    <property type="entry name" value="MITOCHONDRIAL PEPTIDE METHIONINE SULFOXIDE REDUCTASE"/>
    <property type="match status" value="1"/>
</dbReference>
<feature type="domain" description="Peptide methionine sulphoxide reductase MsrA" evidence="9">
    <location>
        <begin position="71"/>
        <end position="115"/>
    </location>
</feature>
<dbReference type="InterPro" id="IPR050162">
    <property type="entry name" value="MsrA_MetSO_reductase"/>
</dbReference>
<protein>
    <recommendedName>
        <fullName evidence="2">peptide-methionine (S)-S-oxide reductase</fullName>
        <ecNumber evidence="2">1.8.4.11</ecNumber>
    </recommendedName>
    <alternativeName>
        <fullName evidence="5">Peptide-methionine (S)-S-oxide reductase</fullName>
    </alternativeName>
    <alternativeName>
        <fullName evidence="4">Protein-methionine-S-oxide reductase</fullName>
    </alternativeName>
</protein>
<dbReference type="AlphaFoldDB" id="A0AAV7HCP1"/>
<evidence type="ECO:0000259" key="9">
    <source>
        <dbReference type="Pfam" id="PF01625"/>
    </source>
</evidence>
<accession>A0AAV7HCP1</accession>
<evidence type="ECO:0000256" key="2">
    <source>
        <dbReference type="ARBA" id="ARBA00012502"/>
    </source>
</evidence>
<proteinExistence type="inferred from homology"/>
<dbReference type="InterPro" id="IPR036509">
    <property type="entry name" value="Met_Sox_Rdtase_MsrA_sf"/>
</dbReference>
<evidence type="ECO:0000256" key="3">
    <source>
        <dbReference type="ARBA" id="ARBA00023002"/>
    </source>
</evidence>
<evidence type="ECO:0000313" key="11">
    <source>
        <dbReference type="Proteomes" id="UP000775213"/>
    </source>
</evidence>
<evidence type="ECO:0000256" key="6">
    <source>
        <dbReference type="ARBA" id="ARBA00047806"/>
    </source>
</evidence>
<organism evidence="10 11">
    <name type="scientific">Dendrobium chrysotoxum</name>
    <name type="common">Orchid</name>
    <dbReference type="NCBI Taxonomy" id="161865"/>
    <lineage>
        <taxon>Eukaryota</taxon>
        <taxon>Viridiplantae</taxon>
        <taxon>Streptophyta</taxon>
        <taxon>Embryophyta</taxon>
        <taxon>Tracheophyta</taxon>
        <taxon>Spermatophyta</taxon>
        <taxon>Magnoliopsida</taxon>
        <taxon>Liliopsida</taxon>
        <taxon>Asparagales</taxon>
        <taxon>Orchidaceae</taxon>
        <taxon>Epidendroideae</taxon>
        <taxon>Malaxideae</taxon>
        <taxon>Dendrobiinae</taxon>
        <taxon>Dendrobium</taxon>
    </lineage>
</organism>
<dbReference type="GO" id="GO:0034599">
    <property type="term" value="P:cellular response to oxidative stress"/>
    <property type="evidence" value="ECO:0007669"/>
    <property type="project" value="TreeGrafter"/>
</dbReference>
<comment type="similarity">
    <text evidence="1">Belongs to the MsrA Met sulfoxide reductase family.</text>
</comment>
<dbReference type="GO" id="GO:0008113">
    <property type="term" value="F:peptide-methionine (S)-S-oxide reductase activity"/>
    <property type="evidence" value="ECO:0007669"/>
    <property type="project" value="UniProtKB-EC"/>
</dbReference>
<comment type="catalytic activity">
    <reaction evidence="6">
        <text>L-methionyl-[protein] + [thioredoxin]-disulfide + H2O = L-methionyl-(S)-S-oxide-[protein] + [thioredoxin]-dithiol</text>
        <dbReference type="Rhea" id="RHEA:14217"/>
        <dbReference type="Rhea" id="RHEA-COMP:10698"/>
        <dbReference type="Rhea" id="RHEA-COMP:10700"/>
        <dbReference type="Rhea" id="RHEA-COMP:12313"/>
        <dbReference type="Rhea" id="RHEA-COMP:12315"/>
        <dbReference type="ChEBI" id="CHEBI:15377"/>
        <dbReference type="ChEBI" id="CHEBI:16044"/>
        <dbReference type="ChEBI" id="CHEBI:29950"/>
        <dbReference type="ChEBI" id="CHEBI:44120"/>
        <dbReference type="ChEBI" id="CHEBI:50058"/>
        <dbReference type="EC" id="1.8.4.11"/>
    </reaction>
</comment>
<keyword evidence="8" id="KW-1133">Transmembrane helix</keyword>
<reference evidence="10 11" key="1">
    <citation type="journal article" date="2021" name="Hortic Res">
        <title>Chromosome-scale assembly of the Dendrobium chrysotoxum genome enhances the understanding of orchid evolution.</title>
        <authorList>
            <person name="Zhang Y."/>
            <person name="Zhang G.Q."/>
            <person name="Zhang D."/>
            <person name="Liu X.D."/>
            <person name="Xu X.Y."/>
            <person name="Sun W.H."/>
            <person name="Yu X."/>
            <person name="Zhu X."/>
            <person name="Wang Z.W."/>
            <person name="Zhao X."/>
            <person name="Zhong W.Y."/>
            <person name="Chen H."/>
            <person name="Yin W.L."/>
            <person name="Huang T."/>
            <person name="Niu S.C."/>
            <person name="Liu Z.J."/>
        </authorList>
    </citation>
    <scope>NUCLEOTIDE SEQUENCE [LARGE SCALE GENOMIC DNA]</scope>
    <source>
        <strain evidence="10">Lindl</strain>
    </source>
</reference>
<evidence type="ECO:0000313" key="10">
    <source>
        <dbReference type="EMBL" id="KAH0465353.1"/>
    </source>
</evidence>
<evidence type="ECO:0000256" key="7">
    <source>
        <dbReference type="ARBA" id="ARBA00048782"/>
    </source>
</evidence>
<comment type="caution">
    <text evidence="10">The sequence shown here is derived from an EMBL/GenBank/DDBJ whole genome shotgun (WGS) entry which is preliminary data.</text>
</comment>
<dbReference type="Pfam" id="PF01625">
    <property type="entry name" value="PMSR"/>
    <property type="match status" value="1"/>
</dbReference>
<keyword evidence="11" id="KW-1185">Reference proteome</keyword>
<dbReference type="PANTHER" id="PTHR42799">
    <property type="entry name" value="MITOCHONDRIAL PEPTIDE METHIONINE SULFOXIDE REDUCTASE"/>
    <property type="match status" value="1"/>
</dbReference>
<feature type="transmembrane region" description="Helical" evidence="8">
    <location>
        <begin position="36"/>
        <end position="61"/>
    </location>
</feature>
<keyword evidence="3" id="KW-0560">Oxidoreductase</keyword>
<evidence type="ECO:0000256" key="5">
    <source>
        <dbReference type="ARBA" id="ARBA00030643"/>
    </source>
</evidence>
<dbReference type="EMBL" id="JAGFBR010000006">
    <property type="protein sequence ID" value="KAH0465353.1"/>
    <property type="molecule type" value="Genomic_DNA"/>
</dbReference>
<dbReference type="EC" id="1.8.4.11" evidence="2"/>
<dbReference type="Proteomes" id="UP000775213">
    <property type="component" value="Unassembled WGS sequence"/>
</dbReference>
<comment type="catalytic activity">
    <reaction evidence="7">
        <text>[thioredoxin]-disulfide + L-methionine + H2O = L-methionine (S)-S-oxide + [thioredoxin]-dithiol</text>
        <dbReference type="Rhea" id="RHEA:19993"/>
        <dbReference type="Rhea" id="RHEA-COMP:10698"/>
        <dbReference type="Rhea" id="RHEA-COMP:10700"/>
        <dbReference type="ChEBI" id="CHEBI:15377"/>
        <dbReference type="ChEBI" id="CHEBI:29950"/>
        <dbReference type="ChEBI" id="CHEBI:50058"/>
        <dbReference type="ChEBI" id="CHEBI:57844"/>
        <dbReference type="ChEBI" id="CHEBI:58772"/>
        <dbReference type="EC" id="1.8.4.11"/>
    </reaction>
</comment>
<keyword evidence="8" id="KW-0472">Membrane</keyword>
<gene>
    <name evidence="10" type="ORF">IEQ34_005456</name>
</gene>
<dbReference type="GO" id="GO:0005737">
    <property type="term" value="C:cytoplasm"/>
    <property type="evidence" value="ECO:0007669"/>
    <property type="project" value="TreeGrafter"/>
</dbReference>
<dbReference type="InterPro" id="IPR002569">
    <property type="entry name" value="Met_Sox_Rdtase_MsrA_dom"/>
</dbReference>
<dbReference type="SUPFAM" id="SSF55068">
    <property type="entry name" value="Peptide methionine sulfoxide reductase"/>
    <property type="match status" value="1"/>
</dbReference>
<evidence type="ECO:0000256" key="4">
    <source>
        <dbReference type="ARBA" id="ARBA00030273"/>
    </source>
</evidence>
<evidence type="ECO:0000256" key="1">
    <source>
        <dbReference type="ARBA" id="ARBA00005591"/>
    </source>
</evidence>
<name>A0AAV7HCP1_DENCH</name>
<dbReference type="Gene3D" id="3.30.1060.10">
    <property type="entry name" value="Peptide methionine sulphoxide reductase MsrA"/>
    <property type="match status" value="1"/>
</dbReference>
<keyword evidence="8" id="KW-0812">Transmembrane</keyword>
<sequence length="137" mass="15762">MKIEVGYNLEKFHNPTYKDVCRGKTDLFVFASTRTYVWITIPTSAAMRICLMSFGLGMNLLRAIARVMMWEQQEKAARETLEKLQKILGRKAVIEILPAKKFYRAEDYHQHYLEKGGSLGSKQFSSKGCTNPIRCYG</sequence>
<evidence type="ECO:0000256" key="8">
    <source>
        <dbReference type="SAM" id="Phobius"/>
    </source>
</evidence>